<protein>
    <submittedName>
        <fullName evidence="1">HECT domain-containing protein</fullName>
    </submittedName>
</protein>
<name>A0A183EZV2_9BILA</name>
<reference evidence="1" key="1">
    <citation type="submission" date="2016-06" db="UniProtKB">
        <authorList>
            <consortium name="WormBaseParasite"/>
        </authorList>
    </citation>
    <scope>IDENTIFICATION</scope>
</reference>
<organism evidence="1">
    <name type="scientific">Gongylonema pulchrum</name>
    <dbReference type="NCBI Taxonomy" id="637853"/>
    <lineage>
        <taxon>Eukaryota</taxon>
        <taxon>Metazoa</taxon>
        <taxon>Ecdysozoa</taxon>
        <taxon>Nematoda</taxon>
        <taxon>Chromadorea</taxon>
        <taxon>Rhabditida</taxon>
        <taxon>Spirurina</taxon>
        <taxon>Spiruromorpha</taxon>
        <taxon>Spiruroidea</taxon>
        <taxon>Gongylonematidae</taxon>
        <taxon>Gongylonema</taxon>
    </lineage>
</organism>
<accession>A0A183EZV2</accession>
<proteinExistence type="predicted"/>
<evidence type="ECO:0000313" key="1">
    <source>
        <dbReference type="WBParaSite" id="GPUH_0002652301-mRNA-1"/>
    </source>
</evidence>
<dbReference type="WBParaSite" id="GPUH_0002652301-mRNA-1">
    <property type="protein sequence ID" value="GPUH_0002652301-mRNA-1"/>
    <property type="gene ID" value="GPUH_0002652301"/>
</dbReference>
<dbReference type="AlphaFoldDB" id="A0A183EZV2"/>
<sequence length="103" mass="11871">LRYVVHFTEPPVMNSEEYQAWMASFGQESEHIIVNGTGPCLPHMEAVYRINDDDCEKDGNKLYARPFQRFFLRKPSVLEATPPNVSLVRTDLMLQLKENEVTA</sequence>